<keyword evidence="6" id="KW-0862">Zinc</keyword>
<dbReference type="SUPFAM" id="SSF52402">
    <property type="entry name" value="Adenine nucleotide alpha hydrolases-like"/>
    <property type="match status" value="1"/>
</dbReference>
<dbReference type="RefSeq" id="WP_099836720.1">
    <property type="nucleotide sequence ID" value="NZ_PEKN01000002.1"/>
</dbReference>
<comment type="similarity">
    <text evidence="8">Belongs to the QueC family.</text>
</comment>
<evidence type="ECO:0000256" key="4">
    <source>
        <dbReference type="ARBA" id="ARBA00022741"/>
    </source>
</evidence>
<dbReference type="PANTHER" id="PTHR42914:SF1">
    <property type="entry name" value="7-CYANO-7-DEAZAGUANINE SYNTHASE"/>
    <property type="match status" value="1"/>
</dbReference>
<evidence type="ECO:0000256" key="10">
    <source>
        <dbReference type="ARBA" id="ARBA00047890"/>
    </source>
</evidence>
<dbReference type="GO" id="GO:0046872">
    <property type="term" value="F:metal ion binding"/>
    <property type="evidence" value="ECO:0007669"/>
    <property type="project" value="UniProtKB-KW"/>
</dbReference>
<sequence length="432" mass="49351">MKDSFVFTLSEYDKFHVDGSRRVNINDSTAFQYTFWNPTTGMGKKHMYVTPQRFTDEAMDLLYISLMVFCVDRSVSRKKQDDAWTRNLELYIPVKAYEKWEHCKSILVNALNFLTGDHWTIHFRKRVTLTEDENKYIKGRWRYRCSVKRIDTDVFCMLSGGLDSFIGAINLLKDGKEPIFVSHYGGGKGVKIYQDSVVNSLKIQYAVDSKRFFRFYAASQNGAEDTTRSRSLMFFAHAIVLASGIGHHVDLYVPENGVISLNIPLTVMRLGSLSTRTTHPYFMGMFQKLLTGLDIDISLVNPFQMQTKGEMMKTCKDLDFLNAHYQDTLSCSHPDQGRWTGDTVGHCGECLPCTIRKAAIKAAGLDDVTTYRHHYETETGIESLRSYKLGLSTPKDSYAAIQMSGPISEHLHDYVSLYERGIKELENLINLL</sequence>
<evidence type="ECO:0000256" key="5">
    <source>
        <dbReference type="ARBA" id="ARBA00022785"/>
    </source>
</evidence>
<dbReference type="Proteomes" id="UP000230046">
    <property type="component" value="Unassembled WGS sequence"/>
</dbReference>
<comment type="pathway">
    <text evidence="1">Purine metabolism; 7-cyano-7-deazaguanine biosynthesis.</text>
</comment>
<proteinExistence type="inferred from homology"/>
<gene>
    <name evidence="11" type="ORF">CTI18_10085</name>
</gene>
<evidence type="ECO:0000256" key="1">
    <source>
        <dbReference type="ARBA" id="ARBA00005061"/>
    </source>
</evidence>
<dbReference type="GO" id="GO:0008616">
    <property type="term" value="P:tRNA queuosine(34) biosynthetic process"/>
    <property type="evidence" value="ECO:0007669"/>
    <property type="project" value="UniProtKB-KW"/>
</dbReference>
<dbReference type="InterPro" id="IPR018317">
    <property type="entry name" value="QueC"/>
</dbReference>
<evidence type="ECO:0000313" key="11">
    <source>
        <dbReference type="EMBL" id="PIK19296.1"/>
    </source>
</evidence>
<dbReference type="GO" id="GO:0016874">
    <property type="term" value="F:ligase activity"/>
    <property type="evidence" value="ECO:0007669"/>
    <property type="project" value="UniProtKB-KW"/>
</dbReference>
<dbReference type="EMBL" id="PEKN01000002">
    <property type="protein sequence ID" value="PIK19296.1"/>
    <property type="molecule type" value="Genomic_DNA"/>
</dbReference>
<name>A0A2G8I6Y3_PREIN</name>
<evidence type="ECO:0000256" key="9">
    <source>
        <dbReference type="ARBA" id="ARBA00039149"/>
    </source>
</evidence>
<dbReference type="NCBIfam" id="NF041925">
    <property type="entry name" value="QatC"/>
    <property type="match status" value="1"/>
</dbReference>
<dbReference type="GO" id="GO:0005524">
    <property type="term" value="F:ATP binding"/>
    <property type="evidence" value="ECO:0007669"/>
    <property type="project" value="UniProtKB-KW"/>
</dbReference>
<evidence type="ECO:0000256" key="3">
    <source>
        <dbReference type="ARBA" id="ARBA00022723"/>
    </source>
</evidence>
<dbReference type="Gene3D" id="3.40.50.620">
    <property type="entry name" value="HUPs"/>
    <property type="match status" value="1"/>
</dbReference>
<accession>A0A2G8I6Y3</accession>
<keyword evidence="5" id="KW-0671">Queuosine biosynthesis</keyword>
<dbReference type="Pfam" id="PF06508">
    <property type="entry name" value="QueC"/>
    <property type="match status" value="1"/>
</dbReference>
<dbReference type="PANTHER" id="PTHR42914">
    <property type="entry name" value="7-CYANO-7-DEAZAGUANINE SYNTHASE"/>
    <property type="match status" value="1"/>
</dbReference>
<protein>
    <recommendedName>
        <fullName evidence="9">7-cyano-7-deazaguanine synthase</fullName>
        <ecNumber evidence="9">6.3.4.20</ecNumber>
    </recommendedName>
</protein>
<keyword evidence="7" id="KW-0067">ATP-binding</keyword>
<keyword evidence="3" id="KW-0479">Metal-binding</keyword>
<organism evidence="11 12">
    <name type="scientific">Prevotella intermedia</name>
    <dbReference type="NCBI Taxonomy" id="28131"/>
    <lineage>
        <taxon>Bacteria</taxon>
        <taxon>Pseudomonadati</taxon>
        <taxon>Bacteroidota</taxon>
        <taxon>Bacteroidia</taxon>
        <taxon>Bacteroidales</taxon>
        <taxon>Prevotellaceae</taxon>
        <taxon>Prevotella</taxon>
    </lineage>
</organism>
<reference evidence="11 12" key="1">
    <citation type="submission" date="2017-11" db="EMBL/GenBank/DDBJ databases">
        <title>Genome sequencing of Prevotella intermedia KCOM 1653.</title>
        <authorList>
            <person name="Kook J.-K."/>
            <person name="Park S.-N."/>
            <person name="Lim Y.K."/>
        </authorList>
    </citation>
    <scope>NUCLEOTIDE SEQUENCE [LARGE SCALE GENOMIC DNA]</scope>
    <source>
        <strain evidence="11 12">KCOM 1653</strain>
    </source>
</reference>
<keyword evidence="4" id="KW-0547">Nucleotide-binding</keyword>
<evidence type="ECO:0000256" key="6">
    <source>
        <dbReference type="ARBA" id="ARBA00022833"/>
    </source>
</evidence>
<dbReference type="InterPro" id="IPR049676">
    <property type="entry name" value="QatC"/>
</dbReference>
<comment type="catalytic activity">
    <reaction evidence="10">
        <text>7-carboxy-7-carbaguanine + NH4(+) + 2 ATP = 7-cyano-7-carbaguanine + 2 AMP + 2 diphosphate + 2 H(+)</text>
        <dbReference type="Rhea" id="RHEA:27982"/>
        <dbReference type="ChEBI" id="CHEBI:15378"/>
        <dbReference type="ChEBI" id="CHEBI:28938"/>
        <dbReference type="ChEBI" id="CHEBI:30616"/>
        <dbReference type="ChEBI" id="CHEBI:33019"/>
        <dbReference type="ChEBI" id="CHEBI:45075"/>
        <dbReference type="ChEBI" id="CHEBI:61036"/>
        <dbReference type="ChEBI" id="CHEBI:456215"/>
        <dbReference type="EC" id="6.3.4.20"/>
    </reaction>
</comment>
<evidence type="ECO:0000256" key="2">
    <source>
        <dbReference type="ARBA" id="ARBA00022598"/>
    </source>
</evidence>
<keyword evidence="2" id="KW-0436">Ligase</keyword>
<dbReference type="AlphaFoldDB" id="A0A2G8I6Y3"/>
<evidence type="ECO:0000313" key="12">
    <source>
        <dbReference type="Proteomes" id="UP000230046"/>
    </source>
</evidence>
<comment type="caution">
    <text evidence="11">The sequence shown here is derived from an EMBL/GenBank/DDBJ whole genome shotgun (WGS) entry which is preliminary data.</text>
</comment>
<dbReference type="EC" id="6.3.4.20" evidence="9"/>
<evidence type="ECO:0000256" key="8">
    <source>
        <dbReference type="ARBA" id="ARBA00037993"/>
    </source>
</evidence>
<evidence type="ECO:0000256" key="7">
    <source>
        <dbReference type="ARBA" id="ARBA00022840"/>
    </source>
</evidence>
<dbReference type="InterPro" id="IPR014729">
    <property type="entry name" value="Rossmann-like_a/b/a_fold"/>
</dbReference>